<dbReference type="AlphaFoldDB" id="A0A0D2J2Z9"/>
<evidence type="ECO:0000313" key="2">
    <source>
        <dbReference type="EMBL" id="KIX12539.1"/>
    </source>
</evidence>
<dbReference type="InParanoid" id="A0A0D2J2Z9"/>
<feature type="compositionally biased region" description="Basic and acidic residues" evidence="1">
    <location>
        <begin position="271"/>
        <end position="281"/>
    </location>
</feature>
<evidence type="ECO:0000256" key="1">
    <source>
        <dbReference type="SAM" id="MobiDB-lite"/>
    </source>
</evidence>
<keyword evidence="3" id="KW-1185">Reference proteome</keyword>
<comment type="caution">
    <text evidence="2">The sequence shown here is derived from an EMBL/GenBank/DDBJ whole genome shotgun (WGS) entry which is preliminary data.</text>
</comment>
<protein>
    <recommendedName>
        <fullName evidence="4">VWA-like domain-containing protein</fullName>
    </recommendedName>
</protein>
<organism evidence="2 3">
    <name type="scientific">Dethiosulfatarculus sandiegensis</name>
    <dbReference type="NCBI Taxonomy" id="1429043"/>
    <lineage>
        <taxon>Bacteria</taxon>
        <taxon>Pseudomonadati</taxon>
        <taxon>Thermodesulfobacteriota</taxon>
        <taxon>Desulfarculia</taxon>
        <taxon>Desulfarculales</taxon>
        <taxon>Desulfarculaceae</taxon>
        <taxon>Dethiosulfatarculus</taxon>
    </lineage>
</organism>
<reference evidence="2 3" key="1">
    <citation type="submission" date="2013-11" db="EMBL/GenBank/DDBJ databases">
        <title>Metagenomic analysis of a methanogenic consortium involved in long chain n-alkane degradation.</title>
        <authorList>
            <person name="Davidova I.A."/>
            <person name="Callaghan A.V."/>
            <person name="Wawrik B."/>
            <person name="Pruitt S."/>
            <person name="Marks C."/>
            <person name="Duncan K.E."/>
            <person name="Suflita J.M."/>
        </authorList>
    </citation>
    <scope>NUCLEOTIDE SEQUENCE [LARGE SCALE GENOMIC DNA]</scope>
    <source>
        <strain evidence="2 3">SPR</strain>
    </source>
</reference>
<evidence type="ECO:0008006" key="4">
    <source>
        <dbReference type="Google" id="ProtNLM"/>
    </source>
</evidence>
<dbReference type="Proteomes" id="UP000032233">
    <property type="component" value="Unassembled WGS sequence"/>
</dbReference>
<feature type="region of interest" description="Disordered" evidence="1">
    <location>
        <begin position="233"/>
        <end position="290"/>
    </location>
</feature>
<dbReference type="EMBL" id="AZAC01000029">
    <property type="protein sequence ID" value="KIX12539.1"/>
    <property type="molecule type" value="Genomic_DNA"/>
</dbReference>
<accession>A0A0D2J2Z9</accession>
<dbReference type="RefSeq" id="WP_044350427.1">
    <property type="nucleotide sequence ID" value="NZ_AZAC01000029.1"/>
</dbReference>
<gene>
    <name evidence="2" type="ORF">X474_18215</name>
</gene>
<dbReference type="OrthoDB" id="5480631at2"/>
<evidence type="ECO:0000313" key="3">
    <source>
        <dbReference type="Proteomes" id="UP000032233"/>
    </source>
</evidence>
<dbReference type="STRING" id="1429043.X474_18215"/>
<proteinExistence type="predicted"/>
<sequence>MDSLLVELAKKNELARAGRRLDEILFRFTRNSPIKNKALNNIWMFLHHAEVVPDNHEYKTSHIDLKQNKITINRSFLIDHIKNVNDLAFIVLRERHHIALRYLHEVDISRILYYQHNINISLQAFLEDTYINGIVRRSVDTDLPERFYGYFNEEKPGMERWLMHPKYFDIYKPDFDLYAGTEEAKTYAMLCNIYQYASKSMQIAKQDLSFRYWVQTAYAFFLKYLNQKQTGKASLEGEPETARENKNDNPAGSDQEIEKGDSHSKSAGGEEEQKTGDRREGNTGGSGEFLYQPLSESNYDALQHDLNPEETEFSEQTGHYHKSGSGTYYVSAQRIIPKTREWDASLITQTSDNNNLDLNAQVMLEAKVMEGFMKAAEGLLVQANHRDKQMPFAYMPHRISRPDAFSLSMGAQPIFWQHQVEDVSKKHYAVYFDVSDSMLEYIGYLPCLLKALSGVDYTVYNFSRLVVEMQKHLCGRFYIGSGGTSYKAVAEHILKNKLTHAFILTDGCGSVPEDMLPALQQQLRELIFIKLGDSPENSEWDFLATQIIEPG</sequence>
<name>A0A0D2J2Z9_9BACT</name>